<proteinExistence type="predicted"/>
<protein>
    <submittedName>
        <fullName evidence="1">Uncharacterized protein</fullName>
    </submittedName>
</protein>
<name>A0A1W6AJJ5_BACMY</name>
<evidence type="ECO:0000313" key="2">
    <source>
        <dbReference type="Proteomes" id="UP000192932"/>
    </source>
</evidence>
<geneLocation type="plasmid" evidence="1 2">
    <name>unnamed5</name>
</geneLocation>
<dbReference type="EMBL" id="CP020748">
    <property type="protein sequence ID" value="ARJ25921.1"/>
    <property type="molecule type" value="Genomic_DNA"/>
</dbReference>
<organism evidence="1 2">
    <name type="scientific">Bacillus mycoides</name>
    <dbReference type="NCBI Taxonomy" id="1405"/>
    <lineage>
        <taxon>Bacteria</taxon>
        <taxon>Bacillati</taxon>
        <taxon>Bacillota</taxon>
        <taxon>Bacilli</taxon>
        <taxon>Bacillales</taxon>
        <taxon>Bacillaceae</taxon>
        <taxon>Bacillus</taxon>
        <taxon>Bacillus cereus group</taxon>
    </lineage>
</organism>
<sequence length="85" mass="9582">MKKTEYEKPHCQCGADLRFIGDLSVIASINSNGTPSRVGLFIGKDHRVFRLWCPLCSCEYQGSVDETGRIIMGKELKSEINYKVI</sequence>
<dbReference type="AlphaFoldDB" id="A0A1W6AJJ5"/>
<keyword evidence="1" id="KW-0614">Plasmid</keyword>
<gene>
    <name evidence="1" type="ORF">B7492_33340</name>
</gene>
<dbReference type="RefSeq" id="WP_085313608.1">
    <property type="nucleotide sequence ID" value="NZ_CP020748.1"/>
</dbReference>
<evidence type="ECO:0000313" key="1">
    <source>
        <dbReference type="EMBL" id="ARJ25921.1"/>
    </source>
</evidence>
<reference evidence="1 2" key="1">
    <citation type="submission" date="2017-04" db="EMBL/GenBank/DDBJ databases">
        <title>The Characteristic of a Fine Plant Growth-Promoting Rhizobacteria Bacillus mycoides Gnyt1 and its Whole Genome Sequencing Analysis.</title>
        <authorList>
            <person name="Li J.H."/>
            <person name="Yao T."/>
        </authorList>
    </citation>
    <scope>NUCLEOTIDE SEQUENCE [LARGE SCALE GENOMIC DNA]</scope>
    <source>
        <strain evidence="1 2">Gnyt1</strain>
        <plasmid evidence="2">Plasmid unnamed5</plasmid>
    </source>
</reference>
<dbReference type="Proteomes" id="UP000192932">
    <property type="component" value="Plasmid unnamed5"/>
</dbReference>
<accession>A0A1W6AJJ5</accession>